<proteinExistence type="predicted"/>
<gene>
    <name evidence="1" type="ORF">QE152_g24505</name>
</gene>
<evidence type="ECO:0000313" key="2">
    <source>
        <dbReference type="Proteomes" id="UP001458880"/>
    </source>
</evidence>
<dbReference type="Proteomes" id="UP001458880">
    <property type="component" value="Unassembled WGS sequence"/>
</dbReference>
<keyword evidence="2" id="KW-1185">Reference proteome</keyword>
<reference evidence="1 2" key="1">
    <citation type="journal article" date="2024" name="BMC Genomics">
        <title>De novo assembly and annotation of Popillia japonica's genome with initial clues to its potential as an invasive pest.</title>
        <authorList>
            <person name="Cucini C."/>
            <person name="Boschi S."/>
            <person name="Funari R."/>
            <person name="Cardaioli E."/>
            <person name="Iannotti N."/>
            <person name="Marturano G."/>
            <person name="Paoli F."/>
            <person name="Bruttini M."/>
            <person name="Carapelli A."/>
            <person name="Frati F."/>
            <person name="Nardi F."/>
        </authorList>
    </citation>
    <scope>NUCLEOTIDE SEQUENCE [LARGE SCALE GENOMIC DNA]</scope>
    <source>
        <strain evidence="1">DMR45628</strain>
    </source>
</reference>
<evidence type="ECO:0000313" key="1">
    <source>
        <dbReference type="EMBL" id="KAK9716853.1"/>
    </source>
</evidence>
<sequence>MITSMFANTNLEKQWSPARVIGRTNKYSYKVVTNDGVERRRHADHIRERHELLVVRINIRIKLLPTMVSREDDMLITFGNVTTIYHLLMNRL</sequence>
<protein>
    <submittedName>
        <fullName evidence="1">Uncharacterized protein</fullName>
    </submittedName>
</protein>
<accession>A0AAW1KE65</accession>
<comment type="caution">
    <text evidence="1">The sequence shown here is derived from an EMBL/GenBank/DDBJ whole genome shotgun (WGS) entry which is preliminary data.</text>
</comment>
<organism evidence="1 2">
    <name type="scientific">Popillia japonica</name>
    <name type="common">Japanese beetle</name>
    <dbReference type="NCBI Taxonomy" id="7064"/>
    <lineage>
        <taxon>Eukaryota</taxon>
        <taxon>Metazoa</taxon>
        <taxon>Ecdysozoa</taxon>
        <taxon>Arthropoda</taxon>
        <taxon>Hexapoda</taxon>
        <taxon>Insecta</taxon>
        <taxon>Pterygota</taxon>
        <taxon>Neoptera</taxon>
        <taxon>Endopterygota</taxon>
        <taxon>Coleoptera</taxon>
        <taxon>Polyphaga</taxon>
        <taxon>Scarabaeiformia</taxon>
        <taxon>Scarabaeidae</taxon>
        <taxon>Rutelinae</taxon>
        <taxon>Popillia</taxon>
    </lineage>
</organism>
<dbReference type="EMBL" id="JASPKY010000251">
    <property type="protein sequence ID" value="KAK9716853.1"/>
    <property type="molecule type" value="Genomic_DNA"/>
</dbReference>
<name>A0AAW1KE65_POPJA</name>
<dbReference type="AlphaFoldDB" id="A0AAW1KE65"/>